<proteinExistence type="predicted"/>
<evidence type="ECO:0000313" key="4">
    <source>
        <dbReference type="EMBL" id="TFK24640.1"/>
    </source>
</evidence>
<evidence type="ECO:0000259" key="3">
    <source>
        <dbReference type="PROSITE" id="PS51186"/>
    </source>
</evidence>
<keyword evidence="2" id="KW-0472">Membrane</keyword>
<keyword evidence="1 4" id="KW-0808">Transferase</keyword>
<dbReference type="Gene3D" id="3.40.630.30">
    <property type="match status" value="1"/>
</dbReference>
<feature type="domain" description="N-acetyltransferase" evidence="3">
    <location>
        <begin position="90"/>
        <end position="245"/>
    </location>
</feature>
<feature type="transmembrane region" description="Helical" evidence="2">
    <location>
        <begin position="52"/>
        <end position="69"/>
    </location>
</feature>
<dbReference type="PROSITE" id="PS51186">
    <property type="entry name" value="GNAT"/>
    <property type="match status" value="1"/>
</dbReference>
<dbReference type="Proteomes" id="UP000307440">
    <property type="component" value="Unassembled WGS sequence"/>
</dbReference>
<name>A0A5C3KWS6_COPMA</name>
<dbReference type="PANTHER" id="PTHR13947">
    <property type="entry name" value="GNAT FAMILY N-ACETYLTRANSFERASE"/>
    <property type="match status" value="1"/>
</dbReference>
<dbReference type="PANTHER" id="PTHR13947:SF37">
    <property type="entry name" value="LD18367P"/>
    <property type="match status" value="1"/>
</dbReference>
<dbReference type="EMBL" id="ML210197">
    <property type="protein sequence ID" value="TFK24640.1"/>
    <property type="molecule type" value="Genomic_DNA"/>
</dbReference>
<dbReference type="SUPFAM" id="SSF55729">
    <property type="entry name" value="Acyl-CoA N-acyltransferases (Nat)"/>
    <property type="match status" value="1"/>
</dbReference>
<keyword evidence="4" id="KW-0012">Acyltransferase</keyword>
<evidence type="ECO:0000256" key="2">
    <source>
        <dbReference type="SAM" id="Phobius"/>
    </source>
</evidence>
<accession>A0A5C3KWS6</accession>
<gene>
    <name evidence="4" type="ORF">FA15DRAFT_669368</name>
</gene>
<organism evidence="4 5">
    <name type="scientific">Coprinopsis marcescibilis</name>
    <name type="common">Agaric fungus</name>
    <name type="synonym">Psathyrella marcescibilis</name>
    <dbReference type="NCBI Taxonomy" id="230819"/>
    <lineage>
        <taxon>Eukaryota</taxon>
        <taxon>Fungi</taxon>
        <taxon>Dikarya</taxon>
        <taxon>Basidiomycota</taxon>
        <taxon>Agaricomycotina</taxon>
        <taxon>Agaricomycetes</taxon>
        <taxon>Agaricomycetidae</taxon>
        <taxon>Agaricales</taxon>
        <taxon>Agaricineae</taxon>
        <taxon>Psathyrellaceae</taxon>
        <taxon>Coprinopsis</taxon>
    </lineage>
</organism>
<keyword evidence="5" id="KW-1185">Reference proteome</keyword>
<dbReference type="InterPro" id="IPR000182">
    <property type="entry name" value="GNAT_dom"/>
</dbReference>
<dbReference type="InterPro" id="IPR016181">
    <property type="entry name" value="Acyl_CoA_acyltransferase"/>
</dbReference>
<keyword evidence="2" id="KW-0812">Transmembrane</keyword>
<dbReference type="AlphaFoldDB" id="A0A5C3KWS6"/>
<feature type="transmembrane region" description="Helical" evidence="2">
    <location>
        <begin position="75"/>
        <end position="91"/>
    </location>
</feature>
<sequence>MDLSPESIVRVRQFKAEDAQRVQDLFVAGIGYGVGSARHQVLRASLTRPNSLIAYFLCAIGLSLVLFSSDSSKRLLGAVISAASTLFFFVHRRALSKMVLNHANNRNIRDLHDVCDHYKLASNGPDNFWVVELINRGKTRGRVVGCVGLDTSSIPGGTAELRRMAVDPTVRNRGVGKLLIQAAIDHAQSHRVTTIWLTTSGHQTIATGLYEKFGWKRLNARSRLASPNILADWVDGYLVDYVLAL</sequence>
<protein>
    <submittedName>
        <fullName evidence="4">Acyl-CoA N-acyltransferase</fullName>
    </submittedName>
</protein>
<dbReference type="Pfam" id="PF00583">
    <property type="entry name" value="Acetyltransf_1"/>
    <property type="match status" value="1"/>
</dbReference>
<dbReference type="InterPro" id="IPR050769">
    <property type="entry name" value="NAT_camello-type"/>
</dbReference>
<dbReference type="GO" id="GO:0008080">
    <property type="term" value="F:N-acetyltransferase activity"/>
    <property type="evidence" value="ECO:0007669"/>
    <property type="project" value="InterPro"/>
</dbReference>
<reference evidence="4 5" key="1">
    <citation type="journal article" date="2019" name="Nat. Ecol. Evol.">
        <title>Megaphylogeny resolves global patterns of mushroom evolution.</title>
        <authorList>
            <person name="Varga T."/>
            <person name="Krizsan K."/>
            <person name="Foldi C."/>
            <person name="Dima B."/>
            <person name="Sanchez-Garcia M."/>
            <person name="Sanchez-Ramirez S."/>
            <person name="Szollosi G.J."/>
            <person name="Szarkandi J.G."/>
            <person name="Papp V."/>
            <person name="Albert L."/>
            <person name="Andreopoulos W."/>
            <person name="Angelini C."/>
            <person name="Antonin V."/>
            <person name="Barry K.W."/>
            <person name="Bougher N.L."/>
            <person name="Buchanan P."/>
            <person name="Buyck B."/>
            <person name="Bense V."/>
            <person name="Catcheside P."/>
            <person name="Chovatia M."/>
            <person name="Cooper J."/>
            <person name="Damon W."/>
            <person name="Desjardin D."/>
            <person name="Finy P."/>
            <person name="Geml J."/>
            <person name="Haridas S."/>
            <person name="Hughes K."/>
            <person name="Justo A."/>
            <person name="Karasinski D."/>
            <person name="Kautmanova I."/>
            <person name="Kiss B."/>
            <person name="Kocsube S."/>
            <person name="Kotiranta H."/>
            <person name="LaButti K.M."/>
            <person name="Lechner B.E."/>
            <person name="Liimatainen K."/>
            <person name="Lipzen A."/>
            <person name="Lukacs Z."/>
            <person name="Mihaltcheva S."/>
            <person name="Morgado L.N."/>
            <person name="Niskanen T."/>
            <person name="Noordeloos M.E."/>
            <person name="Ohm R.A."/>
            <person name="Ortiz-Santana B."/>
            <person name="Ovrebo C."/>
            <person name="Racz N."/>
            <person name="Riley R."/>
            <person name="Savchenko A."/>
            <person name="Shiryaev A."/>
            <person name="Soop K."/>
            <person name="Spirin V."/>
            <person name="Szebenyi C."/>
            <person name="Tomsovsky M."/>
            <person name="Tulloss R.E."/>
            <person name="Uehling J."/>
            <person name="Grigoriev I.V."/>
            <person name="Vagvolgyi C."/>
            <person name="Papp T."/>
            <person name="Martin F.M."/>
            <person name="Miettinen O."/>
            <person name="Hibbett D.S."/>
            <person name="Nagy L.G."/>
        </authorList>
    </citation>
    <scope>NUCLEOTIDE SEQUENCE [LARGE SCALE GENOMIC DNA]</scope>
    <source>
        <strain evidence="4 5">CBS 121175</strain>
    </source>
</reference>
<dbReference type="CDD" id="cd04301">
    <property type="entry name" value="NAT_SF"/>
    <property type="match status" value="1"/>
</dbReference>
<dbReference type="OrthoDB" id="41532at2759"/>
<dbReference type="STRING" id="230819.A0A5C3KWS6"/>
<evidence type="ECO:0000313" key="5">
    <source>
        <dbReference type="Proteomes" id="UP000307440"/>
    </source>
</evidence>
<evidence type="ECO:0000256" key="1">
    <source>
        <dbReference type="ARBA" id="ARBA00022679"/>
    </source>
</evidence>
<keyword evidence="2" id="KW-1133">Transmembrane helix</keyword>